<accession>A0A5B0HL58</accession>
<gene>
    <name evidence="4" type="ORF">FVF58_01195</name>
</gene>
<dbReference type="PANTHER" id="PTHR43329">
    <property type="entry name" value="EPOXIDE HYDROLASE"/>
    <property type="match status" value="1"/>
</dbReference>
<feature type="chain" id="PRO_5022810474" evidence="2">
    <location>
        <begin position="25"/>
        <end position="335"/>
    </location>
</feature>
<keyword evidence="5" id="KW-1185">Reference proteome</keyword>
<keyword evidence="2" id="KW-0732">Signal</keyword>
<evidence type="ECO:0000313" key="4">
    <source>
        <dbReference type="EMBL" id="KAA1015997.1"/>
    </source>
</evidence>
<sequence>MRLKLSSVLLAAALSMSLAAIAPAAHSAGEITHANGARLALASNAPALATAAAQIRDGKIDVNGVRYHYLLAQGHGTPVVLLHGWGSTSFMWRFVMPQLIARGYTVLAPDLRGLGDTAKPATGYEKANIAEDIHALVAQLKLGPEVNVVGHDMGGMVAYAYAAQHPDEVRSVAILDVPLPGIEPWDQIVQMPRTWHFRFYAVQDLPEMLIAGRELAYLKWFHNSEAVNSRAFTNEVEETYAREYAMPGALRAGFEYYRAFPADARQNQAFAQHKLTMPVLGIGGAGSLGPIVGEELRHVALNVQSVQIDGAGHWVAEEQPDAVTDALLRFLPPAR</sequence>
<dbReference type="InterPro" id="IPR000073">
    <property type="entry name" value="AB_hydrolase_1"/>
</dbReference>
<dbReference type="AlphaFoldDB" id="A0A5B0HL58"/>
<name>A0A5B0HL58_9BURK</name>
<evidence type="ECO:0000259" key="3">
    <source>
        <dbReference type="Pfam" id="PF00561"/>
    </source>
</evidence>
<dbReference type="SUPFAM" id="SSF53474">
    <property type="entry name" value="alpha/beta-Hydrolases"/>
    <property type="match status" value="1"/>
</dbReference>
<evidence type="ECO:0000256" key="1">
    <source>
        <dbReference type="ARBA" id="ARBA00022801"/>
    </source>
</evidence>
<dbReference type="Gene3D" id="3.40.50.1820">
    <property type="entry name" value="alpha/beta hydrolase"/>
    <property type="match status" value="1"/>
</dbReference>
<dbReference type="Proteomes" id="UP000325273">
    <property type="component" value="Unassembled WGS sequence"/>
</dbReference>
<dbReference type="Pfam" id="PF00561">
    <property type="entry name" value="Abhydrolase_1"/>
    <property type="match status" value="1"/>
</dbReference>
<organism evidence="4 5">
    <name type="scientific">Paraburkholderia panacisoli</name>
    <dbReference type="NCBI Taxonomy" id="2603818"/>
    <lineage>
        <taxon>Bacteria</taxon>
        <taxon>Pseudomonadati</taxon>
        <taxon>Pseudomonadota</taxon>
        <taxon>Betaproteobacteria</taxon>
        <taxon>Burkholderiales</taxon>
        <taxon>Burkholderiaceae</taxon>
        <taxon>Paraburkholderia</taxon>
    </lineage>
</organism>
<feature type="signal peptide" evidence="2">
    <location>
        <begin position="1"/>
        <end position="24"/>
    </location>
</feature>
<proteinExistence type="predicted"/>
<evidence type="ECO:0000313" key="5">
    <source>
        <dbReference type="Proteomes" id="UP000325273"/>
    </source>
</evidence>
<dbReference type="EMBL" id="VTUZ01000001">
    <property type="protein sequence ID" value="KAA1015997.1"/>
    <property type="molecule type" value="Genomic_DNA"/>
</dbReference>
<keyword evidence="1 4" id="KW-0378">Hydrolase</keyword>
<dbReference type="PRINTS" id="PR00412">
    <property type="entry name" value="EPOXHYDRLASE"/>
</dbReference>
<comment type="caution">
    <text evidence="4">The sequence shown here is derived from an EMBL/GenBank/DDBJ whole genome shotgun (WGS) entry which is preliminary data.</text>
</comment>
<dbReference type="GO" id="GO:0016787">
    <property type="term" value="F:hydrolase activity"/>
    <property type="evidence" value="ECO:0007669"/>
    <property type="project" value="UniProtKB-KW"/>
</dbReference>
<dbReference type="InterPro" id="IPR029058">
    <property type="entry name" value="AB_hydrolase_fold"/>
</dbReference>
<evidence type="ECO:0000256" key="2">
    <source>
        <dbReference type="SAM" id="SignalP"/>
    </source>
</evidence>
<dbReference type="RefSeq" id="WP_149668124.1">
    <property type="nucleotide sequence ID" value="NZ_VTUZ01000001.1"/>
</dbReference>
<dbReference type="InterPro" id="IPR000639">
    <property type="entry name" value="Epox_hydrolase-like"/>
</dbReference>
<reference evidence="4 5" key="1">
    <citation type="submission" date="2019-08" db="EMBL/GenBank/DDBJ databases">
        <title>Paraburkholderia sp. DCY113.</title>
        <authorList>
            <person name="Kang J."/>
        </authorList>
    </citation>
    <scope>NUCLEOTIDE SEQUENCE [LARGE SCALE GENOMIC DNA]</scope>
    <source>
        <strain evidence="4 5">DCY113</strain>
    </source>
</reference>
<protein>
    <submittedName>
        <fullName evidence="4">Alpha/beta hydrolase</fullName>
    </submittedName>
</protein>
<dbReference type="PRINTS" id="PR00111">
    <property type="entry name" value="ABHYDROLASE"/>
</dbReference>
<feature type="domain" description="AB hydrolase-1" evidence="3">
    <location>
        <begin position="78"/>
        <end position="319"/>
    </location>
</feature>